<accession>A0A0X1KRI7</accession>
<sequence>MRRVLALILAGGHGKRLGVLTEKIAKPAVPFGGKYRLIDFTLSNCVNSGIYHVGVLTQYRPHLLISHIGIGRPWDLDRKKGGLVILQPYLGGVAGWYRGTADAVYQNIEFVEEANPEQVLILSGDHVYAMDYNDMLDFHILKNAEGTIACMEVPLDEASRFGIMVTDVESRIVDFEEKPPRPRSNLASLGIYVFNWSFLREYLIRDAEDEGSSHDFGKDIIPRMIKEGRRIFAFKFTGYWRDVGTIRSYWESNLELTRPLPPLNLYDRHWRFYTQTEEMPPAYCAPESRISNSIISEGCEIHGAVENSVLFQGVHVGEGSIIKNSVIMTGTIVGKNCVIENSVVAERVMIGDKVQIGVGDDAPSALDPEVYTGLITVVGMYSKIPENIRIGKNCVVGVGVTEKDFSVEELPSGGFILHGE</sequence>
<protein>
    <recommendedName>
        <fullName evidence="9">Glucose-1-phosphate adenylyltransferase</fullName>
        <ecNumber evidence="9">2.7.7.27</ecNumber>
    </recommendedName>
    <alternativeName>
        <fullName evidence="9">ADP-glucose pyrophosphorylase</fullName>
        <shortName evidence="9">ADPGlc PPase</shortName>
    </alternativeName>
    <alternativeName>
        <fullName evidence="9">ADP-glucose synthase</fullName>
    </alternativeName>
</protein>
<dbReference type="KEGG" id="phy:AJ81_06750"/>
<feature type="binding site" evidence="9">
    <location>
        <position position="162"/>
    </location>
    <ligand>
        <name>alpha-D-glucose 1-phosphate</name>
        <dbReference type="ChEBI" id="CHEBI:58601"/>
    </ligand>
</feature>
<evidence type="ECO:0000256" key="1">
    <source>
        <dbReference type="ARBA" id="ARBA00010443"/>
    </source>
</evidence>
<dbReference type="GO" id="GO:0005524">
    <property type="term" value="F:ATP binding"/>
    <property type="evidence" value="ECO:0007669"/>
    <property type="project" value="UniProtKB-KW"/>
</dbReference>
<dbReference type="Gene3D" id="2.160.10.10">
    <property type="entry name" value="Hexapeptide repeat proteins"/>
    <property type="match status" value="1"/>
</dbReference>
<feature type="binding site" evidence="9">
    <location>
        <position position="97"/>
    </location>
    <ligand>
        <name>alpha-D-glucose 1-phosphate</name>
        <dbReference type="ChEBI" id="CHEBI:58601"/>
    </ligand>
</feature>
<comment type="pathway">
    <text evidence="9 10">Glycan biosynthesis; glycogen biosynthesis.</text>
</comment>
<evidence type="ECO:0000256" key="10">
    <source>
        <dbReference type="RuleBase" id="RU003742"/>
    </source>
</evidence>
<dbReference type="NCBIfam" id="TIGR02091">
    <property type="entry name" value="glgC"/>
    <property type="match status" value="1"/>
</dbReference>
<reference evidence="13 14" key="1">
    <citation type="submission" date="2014-01" db="EMBL/GenBank/DDBJ databases">
        <title>Genome sequencing of Thermotog hypogea.</title>
        <authorList>
            <person name="Zhang X."/>
            <person name="Alvare G."/>
            <person name="Fristensky B."/>
            <person name="Chen L."/>
            <person name="Suen T."/>
            <person name="Chen Q."/>
            <person name="Ma K."/>
        </authorList>
    </citation>
    <scope>NUCLEOTIDE SEQUENCE [LARGE SCALE GENOMIC DNA]</scope>
    <source>
        <strain evidence="13 14">DSM 11164</strain>
    </source>
</reference>
<feature type="site" description="Could play a key role in the communication between the regulatory and the substrate sites" evidence="9">
    <location>
        <position position="58"/>
    </location>
</feature>
<dbReference type="InterPro" id="IPR005836">
    <property type="entry name" value="ADP_Glu_pyroP_CS"/>
</dbReference>
<dbReference type="RefSeq" id="WP_031504507.1">
    <property type="nucleotide sequence ID" value="NC_022795.1"/>
</dbReference>
<dbReference type="EC" id="2.7.7.27" evidence="9"/>
<evidence type="ECO:0000256" key="4">
    <source>
        <dbReference type="ARBA" id="ARBA00022695"/>
    </source>
</evidence>
<keyword evidence="5 9" id="KW-0547">Nucleotide-binding</keyword>
<proteinExistence type="inferred from homology"/>
<feature type="site" description="Could play a key role in the communication between the regulatory and the substrate sites" evidence="9">
    <location>
        <position position="96"/>
    </location>
</feature>
<dbReference type="EMBL" id="CP007141">
    <property type="protein sequence ID" value="AJC73936.1"/>
    <property type="molecule type" value="Genomic_DNA"/>
</dbReference>
<comment type="function">
    <text evidence="9">Involved in the biosynthesis of ADP-glucose, a building block required for the elongation reactions to produce glycogen. Catalyzes the reaction between ATP and alpha-D-glucose 1-phosphate (G1P) to produce pyrophosphate and ADP-Glc.</text>
</comment>
<evidence type="ECO:0000313" key="14">
    <source>
        <dbReference type="Proteomes" id="UP000077469"/>
    </source>
</evidence>
<dbReference type="InterPro" id="IPR023049">
    <property type="entry name" value="GlgC_bac"/>
</dbReference>
<dbReference type="HAMAP" id="MF_00624">
    <property type="entry name" value="GlgC"/>
    <property type="match status" value="1"/>
</dbReference>
<keyword evidence="8 9" id="KW-0119">Carbohydrate metabolism</keyword>
<dbReference type="SUPFAM" id="SSF51161">
    <property type="entry name" value="Trimeric LpxA-like enzymes"/>
    <property type="match status" value="1"/>
</dbReference>
<dbReference type="InterPro" id="IPR011831">
    <property type="entry name" value="ADP-Glc_PPase"/>
</dbReference>
<dbReference type="SUPFAM" id="SSF53448">
    <property type="entry name" value="Nucleotide-diphospho-sugar transferases"/>
    <property type="match status" value="1"/>
</dbReference>
<dbReference type="PANTHER" id="PTHR43523:SF2">
    <property type="entry name" value="GLUCOSE-1-PHOSPHATE ADENYLYLTRANSFERASE"/>
    <property type="match status" value="1"/>
</dbReference>
<dbReference type="UniPathway" id="UPA00164"/>
<keyword evidence="7 9" id="KW-0320">Glycogen biosynthesis</keyword>
<feature type="domain" description="Glucose-1-phosphate adenylyltransferase/Bifunctional protein GlmU-like C-terminal hexapeptide" evidence="12">
    <location>
        <begin position="288"/>
        <end position="361"/>
    </location>
</feature>
<dbReference type="CDD" id="cd02508">
    <property type="entry name" value="ADP_Glucose_PP"/>
    <property type="match status" value="1"/>
</dbReference>
<dbReference type="AlphaFoldDB" id="A0A0X1KRI7"/>
<evidence type="ECO:0000256" key="8">
    <source>
        <dbReference type="ARBA" id="ARBA00023277"/>
    </source>
</evidence>
<keyword evidence="6 9" id="KW-0067">ATP-binding</keyword>
<dbReference type="InterPro" id="IPR029044">
    <property type="entry name" value="Nucleotide-diphossugar_trans"/>
</dbReference>
<keyword evidence="2 9" id="KW-0321">Glycogen metabolism</keyword>
<dbReference type="Pfam" id="PF00483">
    <property type="entry name" value="NTP_transferase"/>
    <property type="match status" value="1"/>
</dbReference>
<evidence type="ECO:0000313" key="13">
    <source>
        <dbReference type="EMBL" id="AJC73936.1"/>
    </source>
</evidence>
<evidence type="ECO:0000256" key="7">
    <source>
        <dbReference type="ARBA" id="ARBA00023056"/>
    </source>
</evidence>
<keyword evidence="14" id="KW-1185">Reference proteome</keyword>
<dbReference type="Pfam" id="PF24894">
    <property type="entry name" value="Hexapep_GlmU"/>
    <property type="match status" value="1"/>
</dbReference>
<dbReference type="PaxDb" id="1123384-AJ81_06750"/>
<dbReference type="PANTHER" id="PTHR43523">
    <property type="entry name" value="GLUCOSE-1-PHOSPHATE ADENYLYLTRANSFERASE-RELATED"/>
    <property type="match status" value="1"/>
</dbReference>
<evidence type="ECO:0000256" key="3">
    <source>
        <dbReference type="ARBA" id="ARBA00022679"/>
    </source>
</evidence>
<dbReference type="GO" id="GO:0005978">
    <property type="term" value="P:glycogen biosynthetic process"/>
    <property type="evidence" value="ECO:0007669"/>
    <property type="project" value="UniProtKB-UniRule"/>
</dbReference>
<dbReference type="Gene3D" id="3.90.550.10">
    <property type="entry name" value="Spore Coat Polysaccharide Biosynthesis Protein SpsA, Chain A"/>
    <property type="match status" value="1"/>
</dbReference>
<dbReference type="InterPro" id="IPR011004">
    <property type="entry name" value="Trimer_LpxA-like_sf"/>
</dbReference>
<keyword evidence="3 9" id="KW-0808">Transferase</keyword>
<dbReference type="NCBIfam" id="NF003670">
    <property type="entry name" value="PRK05293.1"/>
    <property type="match status" value="1"/>
</dbReference>
<comment type="subunit">
    <text evidence="9">Homotetramer.</text>
</comment>
<dbReference type="InterPro" id="IPR005835">
    <property type="entry name" value="NTP_transferase_dom"/>
</dbReference>
<dbReference type="STRING" id="1123384.AJ81_06750"/>
<keyword evidence="4 9" id="KW-0548">Nucleotidyltransferase</keyword>
<dbReference type="GO" id="GO:0008878">
    <property type="term" value="F:glucose-1-phosphate adenylyltransferase activity"/>
    <property type="evidence" value="ECO:0007669"/>
    <property type="project" value="UniProtKB-UniRule"/>
</dbReference>
<evidence type="ECO:0000256" key="5">
    <source>
        <dbReference type="ARBA" id="ARBA00022741"/>
    </source>
</evidence>
<evidence type="ECO:0000256" key="2">
    <source>
        <dbReference type="ARBA" id="ARBA00022600"/>
    </source>
</evidence>
<name>A0A0X1KRI7_9THEM</name>
<evidence type="ECO:0000259" key="12">
    <source>
        <dbReference type="Pfam" id="PF24894"/>
    </source>
</evidence>
<dbReference type="PATRIC" id="fig|1123384.7.peg.1357"/>
<dbReference type="CDD" id="cd04651">
    <property type="entry name" value="LbH_G1P_AT_C"/>
    <property type="match status" value="1"/>
</dbReference>
<evidence type="ECO:0000259" key="11">
    <source>
        <dbReference type="Pfam" id="PF00483"/>
    </source>
</evidence>
<gene>
    <name evidence="9" type="primary">glgC</name>
    <name evidence="13" type="ORF">AJ81_06750</name>
</gene>
<organism evidence="13 14">
    <name type="scientific">Pseudothermotoga hypogea DSM 11164 = NBRC 106472</name>
    <dbReference type="NCBI Taxonomy" id="1123384"/>
    <lineage>
        <taxon>Bacteria</taxon>
        <taxon>Thermotogati</taxon>
        <taxon>Thermotogota</taxon>
        <taxon>Thermotogae</taxon>
        <taxon>Thermotogales</taxon>
        <taxon>Thermotogaceae</taxon>
        <taxon>Pseudothermotoga</taxon>
    </lineage>
</organism>
<comment type="catalytic activity">
    <reaction evidence="9">
        <text>alpha-D-glucose 1-phosphate + ATP + H(+) = ADP-alpha-D-glucose + diphosphate</text>
        <dbReference type="Rhea" id="RHEA:12120"/>
        <dbReference type="ChEBI" id="CHEBI:15378"/>
        <dbReference type="ChEBI" id="CHEBI:30616"/>
        <dbReference type="ChEBI" id="CHEBI:33019"/>
        <dbReference type="ChEBI" id="CHEBI:57498"/>
        <dbReference type="ChEBI" id="CHEBI:58601"/>
        <dbReference type="EC" id="2.7.7.27"/>
    </reaction>
</comment>
<feature type="binding site" evidence="9">
    <location>
        <begin position="177"/>
        <end position="178"/>
    </location>
    <ligand>
        <name>alpha-D-glucose 1-phosphate</name>
        <dbReference type="ChEBI" id="CHEBI:58601"/>
    </ligand>
</feature>
<feature type="domain" description="Nucleotidyl transferase" evidence="11">
    <location>
        <begin position="6"/>
        <end position="257"/>
    </location>
</feature>
<comment type="similarity">
    <text evidence="1 9">Belongs to the bacterial/plant glucose-1-phosphate adenylyltransferase family.</text>
</comment>
<evidence type="ECO:0000256" key="9">
    <source>
        <dbReference type="HAMAP-Rule" id="MF_00624"/>
    </source>
</evidence>
<feature type="binding site" evidence="9">
    <location>
        <position position="188"/>
    </location>
    <ligand>
        <name>alpha-D-glucose 1-phosphate</name>
        <dbReference type="ChEBI" id="CHEBI:58601"/>
    </ligand>
</feature>
<dbReference type="PROSITE" id="PS00808">
    <property type="entry name" value="ADP_GLC_PYROPHOSPH_1"/>
    <property type="match status" value="1"/>
</dbReference>
<dbReference type="OrthoDB" id="9801810at2"/>
<dbReference type="Proteomes" id="UP000077469">
    <property type="component" value="Chromosome"/>
</dbReference>
<evidence type="ECO:0000256" key="6">
    <source>
        <dbReference type="ARBA" id="ARBA00022840"/>
    </source>
</evidence>
<dbReference type="PROSITE" id="PS00809">
    <property type="entry name" value="ADP_GLC_PYROPHOSPH_2"/>
    <property type="match status" value="1"/>
</dbReference>
<dbReference type="InterPro" id="IPR056818">
    <property type="entry name" value="GlmU/GlgC-like_hexapep"/>
</dbReference>